<evidence type="ECO:0000256" key="2">
    <source>
        <dbReference type="ARBA" id="ARBA00023015"/>
    </source>
</evidence>
<keyword evidence="5" id="KW-0804">Transcription</keyword>
<dbReference type="Proteomes" id="UP001606301">
    <property type="component" value="Unassembled WGS sequence"/>
</dbReference>
<protein>
    <submittedName>
        <fullName evidence="7">LysR family transcriptional regulator</fullName>
    </submittedName>
</protein>
<comment type="caution">
    <text evidence="7">The sequence shown here is derived from an EMBL/GenBank/DDBJ whole genome shotgun (WGS) entry which is preliminary data.</text>
</comment>
<dbReference type="PANTHER" id="PTHR30293:SF2">
    <property type="entry name" value="TRANSCRIPTIONAL ACTIVATOR PROTEIN NHAR"/>
    <property type="match status" value="1"/>
</dbReference>
<evidence type="ECO:0000313" key="7">
    <source>
        <dbReference type="EMBL" id="MFG6440723.1"/>
    </source>
</evidence>
<dbReference type="Pfam" id="PF00126">
    <property type="entry name" value="HTH_1"/>
    <property type="match status" value="1"/>
</dbReference>
<organism evidence="7 8">
    <name type="scientific">Pelomonas margarita</name>
    <dbReference type="NCBI Taxonomy" id="3299031"/>
    <lineage>
        <taxon>Bacteria</taxon>
        <taxon>Pseudomonadati</taxon>
        <taxon>Pseudomonadota</taxon>
        <taxon>Betaproteobacteria</taxon>
        <taxon>Burkholderiales</taxon>
        <taxon>Sphaerotilaceae</taxon>
        <taxon>Roseateles</taxon>
    </lineage>
</organism>
<evidence type="ECO:0000256" key="4">
    <source>
        <dbReference type="ARBA" id="ARBA00023159"/>
    </source>
</evidence>
<gene>
    <name evidence="7" type="ORF">ACG0Z3_08515</name>
</gene>
<dbReference type="SUPFAM" id="SSF46785">
    <property type="entry name" value="Winged helix' DNA-binding domain"/>
    <property type="match status" value="1"/>
</dbReference>
<accession>A0ABW7FHC9</accession>
<name>A0ABW7FHC9_9BURK</name>
<sequence length="297" mass="32265">MSQHFNYRHLYYFWVVAKEGGMSRAAARLDMAVQTVSAQVRELERSLGVQLLRPAGRGVALTEAGQRALQQAEVIFEAGEALPGLLRAGAAAAPTVRLALGISDTLPKLVVRHLVQPVLDTPGLRLVCHEQGFDDLLGNLAVHRLDLLLADRPAPPHAGLKVFSHAMGSSQLAWYGTPELAARARKRFPQGLADVPVLLPSANAAVRPHIDRWFAQRSLTPQVCGEFEDSALLKIFGAGGMGVFPAAELVNQQLLAQYGVQRIDALEGVMEHFYGISTERRVVHPLVRRMVAAADQA</sequence>
<dbReference type="EMBL" id="JBIGHW010000003">
    <property type="protein sequence ID" value="MFG6440723.1"/>
    <property type="molecule type" value="Genomic_DNA"/>
</dbReference>
<dbReference type="Pfam" id="PF03466">
    <property type="entry name" value="LysR_substrate"/>
    <property type="match status" value="1"/>
</dbReference>
<dbReference type="InterPro" id="IPR036388">
    <property type="entry name" value="WH-like_DNA-bd_sf"/>
</dbReference>
<feature type="domain" description="HTH lysR-type" evidence="6">
    <location>
        <begin position="5"/>
        <end position="62"/>
    </location>
</feature>
<dbReference type="Gene3D" id="3.40.190.10">
    <property type="entry name" value="Periplasmic binding protein-like II"/>
    <property type="match status" value="2"/>
</dbReference>
<keyword evidence="3" id="KW-0238">DNA-binding</keyword>
<dbReference type="InterPro" id="IPR036390">
    <property type="entry name" value="WH_DNA-bd_sf"/>
</dbReference>
<dbReference type="PROSITE" id="PS50931">
    <property type="entry name" value="HTH_LYSR"/>
    <property type="match status" value="1"/>
</dbReference>
<dbReference type="RefSeq" id="WP_394396839.1">
    <property type="nucleotide sequence ID" value="NZ_JBIGHW010000003.1"/>
</dbReference>
<evidence type="ECO:0000256" key="5">
    <source>
        <dbReference type="ARBA" id="ARBA00023163"/>
    </source>
</evidence>
<keyword evidence="8" id="KW-1185">Reference proteome</keyword>
<evidence type="ECO:0000256" key="3">
    <source>
        <dbReference type="ARBA" id="ARBA00023125"/>
    </source>
</evidence>
<dbReference type="InterPro" id="IPR005119">
    <property type="entry name" value="LysR_subst-bd"/>
</dbReference>
<evidence type="ECO:0000256" key="1">
    <source>
        <dbReference type="ARBA" id="ARBA00009437"/>
    </source>
</evidence>
<comment type="similarity">
    <text evidence="1">Belongs to the LysR transcriptional regulatory family.</text>
</comment>
<dbReference type="SUPFAM" id="SSF53850">
    <property type="entry name" value="Periplasmic binding protein-like II"/>
    <property type="match status" value="1"/>
</dbReference>
<reference evidence="7 8" key="1">
    <citation type="submission" date="2024-08" db="EMBL/GenBank/DDBJ databases">
        <authorList>
            <person name="Lu H."/>
        </authorList>
    </citation>
    <scope>NUCLEOTIDE SEQUENCE [LARGE SCALE GENOMIC DNA]</scope>
    <source>
        <strain evidence="7 8">LKC17W</strain>
    </source>
</reference>
<keyword evidence="2" id="KW-0805">Transcription regulation</keyword>
<dbReference type="InterPro" id="IPR000847">
    <property type="entry name" value="LysR_HTH_N"/>
</dbReference>
<dbReference type="PANTHER" id="PTHR30293">
    <property type="entry name" value="TRANSCRIPTIONAL REGULATORY PROTEIN NAC-RELATED"/>
    <property type="match status" value="1"/>
</dbReference>
<evidence type="ECO:0000313" key="8">
    <source>
        <dbReference type="Proteomes" id="UP001606301"/>
    </source>
</evidence>
<evidence type="ECO:0000259" key="6">
    <source>
        <dbReference type="PROSITE" id="PS50931"/>
    </source>
</evidence>
<proteinExistence type="inferred from homology"/>
<keyword evidence="4" id="KW-0010">Activator</keyword>
<dbReference type="Gene3D" id="1.10.10.10">
    <property type="entry name" value="Winged helix-like DNA-binding domain superfamily/Winged helix DNA-binding domain"/>
    <property type="match status" value="1"/>
</dbReference>